<dbReference type="PANTHER" id="PTHR34610:SF3">
    <property type="entry name" value="SSL7007 PROTEIN"/>
    <property type="match status" value="1"/>
</dbReference>
<dbReference type="NCBIfam" id="TIGR00305">
    <property type="entry name" value="putative toxin-antitoxin system toxin component, PIN family"/>
    <property type="match status" value="1"/>
</dbReference>
<organism evidence="2 3">
    <name type="scientific">Reichenbachiella faecimaris</name>
    <dbReference type="NCBI Taxonomy" id="692418"/>
    <lineage>
        <taxon>Bacteria</taxon>
        <taxon>Pseudomonadati</taxon>
        <taxon>Bacteroidota</taxon>
        <taxon>Cytophagia</taxon>
        <taxon>Cytophagales</taxon>
        <taxon>Reichenbachiellaceae</taxon>
        <taxon>Reichenbachiella</taxon>
    </lineage>
</organism>
<feature type="domain" description="PIN" evidence="1">
    <location>
        <begin position="7"/>
        <end position="119"/>
    </location>
</feature>
<dbReference type="InterPro" id="IPR029060">
    <property type="entry name" value="PIN-like_dom_sf"/>
</dbReference>
<name>A0A1W2GEF4_REIFA</name>
<dbReference type="InterPro" id="IPR002850">
    <property type="entry name" value="PIN_toxin-like"/>
</dbReference>
<dbReference type="Pfam" id="PF13470">
    <property type="entry name" value="PIN_3"/>
    <property type="match status" value="1"/>
</dbReference>
<evidence type="ECO:0000313" key="3">
    <source>
        <dbReference type="Proteomes" id="UP000192472"/>
    </source>
</evidence>
<dbReference type="PANTHER" id="PTHR34610">
    <property type="entry name" value="SSL7007 PROTEIN"/>
    <property type="match status" value="1"/>
</dbReference>
<protein>
    <recommendedName>
        <fullName evidence="1">PIN domain-containing protein</fullName>
    </recommendedName>
</protein>
<dbReference type="EMBL" id="FWYF01000002">
    <property type="protein sequence ID" value="SMD34872.1"/>
    <property type="molecule type" value="Genomic_DNA"/>
</dbReference>
<sequence>MVKSKSIRLIIDSNLWIGFIISNNLNKLDSYIYSNNTRIIFSAALVRELRRTGTKPKLQKYFERYSIDLILQKFDKYIDFHEVISKVNVCRDPNDDFLLALAKDAKADFLITGDKDLLTLKVFEKTKIVTFQAFDQLTAN</sequence>
<dbReference type="InterPro" id="IPR002716">
    <property type="entry name" value="PIN_dom"/>
</dbReference>
<dbReference type="SMART" id="SM00670">
    <property type="entry name" value="PINc"/>
    <property type="match status" value="1"/>
</dbReference>
<reference evidence="2 3" key="1">
    <citation type="submission" date="2017-04" db="EMBL/GenBank/DDBJ databases">
        <authorList>
            <person name="Afonso C.L."/>
            <person name="Miller P.J."/>
            <person name="Scott M.A."/>
            <person name="Spackman E."/>
            <person name="Goraichik I."/>
            <person name="Dimitrov K.M."/>
            <person name="Suarez D.L."/>
            <person name="Swayne D.E."/>
        </authorList>
    </citation>
    <scope>NUCLEOTIDE SEQUENCE [LARGE SCALE GENOMIC DNA]</scope>
    <source>
        <strain evidence="2 3">DSM 26133</strain>
    </source>
</reference>
<evidence type="ECO:0000259" key="1">
    <source>
        <dbReference type="SMART" id="SM00670"/>
    </source>
</evidence>
<dbReference type="Proteomes" id="UP000192472">
    <property type="component" value="Unassembled WGS sequence"/>
</dbReference>
<dbReference type="AlphaFoldDB" id="A0A1W2GEF4"/>
<keyword evidence="3" id="KW-1185">Reference proteome</keyword>
<gene>
    <name evidence="2" type="ORF">SAMN04488029_2224</name>
</gene>
<dbReference type="SUPFAM" id="SSF88723">
    <property type="entry name" value="PIN domain-like"/>
    <property type="match status" value="1"/>
</dbReference>
<dbReference type="STRING" id="692418.SAMN04488029_2224"/>
<evidence type="ECO:0000313" key="2">
    <source>
        <dbReference type="EMBL" id="SMD34872.1"/>
    </source>
</evidence>
<accession>A0A1W2GEF4</accession>
<dbReference type="OrthoDB" id="597986at2"/>
<dbReference type="RefSeq" id="WP_084372885.1">
    <property type="nucleotide sequence ID" value="NZ_FWYF01000002.1"/>
</dbReference>
<proteinExistence type="predicted"/>